<evidence type="ECO:0000313" key="2">
    <source>
        <dbReference type="Proteomes" id="UP001589693"/>
    </source>
</evidence>
<dbReference type="Proteomes" id="UP001589693">
    <property type="component" value="Unassembled WGS sequence"/>
</dbReference>
<dbReference type="InterPro" id="IPR000415">
    <property type="entry name" value="Nitroreductase-like"/>
</dbReference>
<comment type="caution">
    <text evidence="1">The sequence shown here is derived from an EMBL/GenBank/DDBJ whole genome shotgun (WGS) entry which is preliminary data.</text>
</comment>
<keyword evidence="2" id="KW-1185">Reference proteome</keyword>
<gene>
    <name evidence="1" type="ORF">ACFFQA_20845</name>
</gene>
<dbReference type="EMBL" id="JBHLZU010000018">
    <property type="protein sequence ID" value="MFB9906387.1"/>
    <property type="molecule type" value="Genomic_DNA"/>
</dbReference>
<dbReference type="RefSeq" id="WP_377854611.1">
    <property type="nucleotide sequence ID" value="NZ_JBHLZU010000018.1"/>
</dbReference>
<reference evidence="1 2" key="1">
    <citation type="submission" date="2024-09" db="EMBL/GenBank/DDBJ databases">
        <authorList>
            <person name="Sun Q."/>
            <person name="Mori K."/>
        </authorList>
    </citation>
    <scope>NUCLEOTIDE SEQUENCE [LARGE SCALE GENOMIC DNA]</scope>
    <source>
        <strain evidence="1 2">TBRC 7907</strain>
    </source>
</reference>
<dbReference type="Gene3D" id="3.40.109.10">
    <property type="entry name" value="NADH Oxidase"/>
    <property type="match status" value="2"/>
</dbReference>
<protein>
    <recommendedName>
        <fullName evidence="3">Dehydrogenase (DH) domain-containing protein</fullName>
    </recommendedName>
</protein>
<evidence type="ECO:0000313" key="1">
    <source>
        <dbReference type="EMBL" id="MFB9906387.1"/>
    </source>
</evidence>
<evidence type="ECO:0008006" key="3">
    <source>
        <dbReference type="Google" id="ProtNLM"/>
    </source>
</evidence>
<accession>A0ABV5ZZQ7</accession>
<name>A0ABV5ZZQ7_9PSEU</name>
<organism evidence="1 2">
    <name type="scientific">Allokutzneria oryzae</name>
    <dbReference type="NCBI Taxonomy" id="1378989"/>
    <lineage>
        <taxon>Bacteria</taxon>
        <taxon>Bacillati</taxon>
        <taxon>Actinomycetota</taxon>
        <taxon>Actinomycetes</taxon>
        <taxon>Pseudonocardiales</taxon>
        <taxon>Pseudonocardiaceae</taxon>
        <taxon>Allokutzneria</taxon>
    </lineage>
</organism>
<proteinExistence type="predicted"/>
<sequence>MSAVLEALRAAWSGADPGPTVPEHRPPAHRSWPGELLPLPRWPDDGVGGLLDLALAADPVRKLGGVRLRRVPSAGGRYPIDAHVVIDGVAWSYDPLAHALAAPREVGGTGTAIVLSVVPSRTTWRYGPRSLPVLLLDLGHALAGFAGAEMVVGGVAPRLGWPGRATEYPLAMITPAAGVHCGAPPAPEPDATVPVLPLIENALAELAELPPTPVPRTTPPVPGQVLARHSAPWPLSGRLTSAVAEEVLAAADGVGALLVEPAEHPELAEALSVRSCGQPEVAESGALLLVPGEVEPTPQQALRRHVLAGMAVHRAWLRATGLGLRCRPVGCWTDAVLDLGERHRLVHALAISA</sequence>